<evidence type="ECO:0000313" key="1">
    <source>
        <dbReference type="EMBL" id="MFB9210929.1"/>
    </source>
</evidence>
<proteinExistence type="predicted"/>
<accession>A0ABV5J4R5</accession>
<protein>
    <submittedName>
        <fullName evidence="1">Uncharacterized protein</fullName>
    </submittedName>
</protein>
<comment type="caution">
    <text evidence="1">The sequence shown here is derived from an EMBL/GenBank/DDBJ whole genome shotgun (WGS) entry which is preliminary data.</text>
</comment>
<dbReference type="EMBL" id="JBHMEW010000024">
    <property type="protein sequence ID" value="MFB9210929.1"/>
    <property type="molecule type" value="Genomic_DNA"/>
</dbReference>
<evidence type="ECO:0000313" key="2">
    <source>
        <dbReference type="Proteomes" id="UP001589654"/>
    </source>
</evidence>
<sequence>MEKHEIRQLYGRKAKSKLVIERWGLTQIDVDDEDHHRFLCEVEIYNDGDIGEESYKVNLIMENFKSGMNITWHREKVNYDYTLLEKDRVKISANSNMPIFPQETLNVLRFTLDLPKNQIVTLNDVKVTIILFYSNGEDKMDTDLLKLEEKIYSNFNQRDN</sequence>
<keyword evidence="2" id="KW-1185">Reference proteome</keyword>
<reference evidence="1 2" key="1">
    <citation type="submission" date="2024-09" db="EMBL/GenBank/DDBJ databases">
        <authorList>
            <person name="Sun Q."/>
            <person name="Mori K."/>
        </authorList>
    </citation>
    <scope>NUCLEOTIDE SEQUENCE [LARGE SCALE GENOMIC DNA]</scope>
    <source>
        <strain evidence="1 2">CECT 7682</strain>
    </source>
</reference>
<gene>
    <name evidence="1" type="ORF">ACFFUR_03860</name>
</gene>
<organism evidence="1 2">
    <name type="scientific">Echinicola jeungdonensis</name>
    <dbReference type="NCBI Taxonomy" id="709343"/>
    <lineage>
        <taxon>Bacteria</taxon>
        <taxon>Pseudomonadati</taxon>
        <taxon>Bacteroidota</taxon>
        <taxon>Cytophagia</taxon>
        <taxon>Cytophagales</taxon>
        <taxon>Cyclobacteriaceae</taxon>
        <taxon>Echinicola</taxon>
    </lineage>
</organism>
<name>A0ABV5J4R5_9BACT</name>
<dbReference type="RefSeq" id="WP_290248219.1">
    <property type="nucleotide sequence ID" value="NZ_JAUFQT010000001.1"/>
</dbReference>
<dbReference type="Proteomes" id="UP001589654">
    <property type="component" value="Unassembled WGS sequence"/>
</dbReference>